<feature type="compositionally biased region" description="Low complexity" evidence="2">
    <location>
        <begin position="64"/>
        <end position="81"/>
    </location>
</feature>
<feature type="repeat" description="TPR" evidence="1">
    <location>
        <begin position="531"/>
        <end position="564"/>
    </location>
</feature>
<evidence type="ECO:0000313" key="3">
    <source>
        <dbReference type="EMBL" id="OIV98430.1"/>
    </source>
</evidence>
<sequence>MGDISPERRYGCGLISAVFRRRTSWSGKSITSGSSPIRSNNGTDFVKPSNTHDSKRRRGGSDISAASVVTTSSNASKNSSTSYVVTQSPSLSNYPQIPTTTTTATHVVEQRKQQPNETAMAVHGGSSGTRGVSKAAPTQGYVNQGRKVPREAVGISGELESMIVDHQKNKGSNNLVRASSSNVMLYGNLGNLRQSGQNISPHNAKENYYNNIGNVGGYTKNNNNNNINNTMDNNVGYKSKEVVKPSKEQLGSLCRALSTRMDPEQLKIMGNEDYKNGRFAEALALYDAAIAIDPNKASYRSNRSAALTALGRLLEAVFECREAIRIDSHYHRAHHRLGSLYFRLGEVDSALYHYKQAGAEADPDEVAKVKNLQTHLHKCTEARRLGDWNTLITVTNNAISSGADSAPQIFALQAEALLKLRRHENAEKVMSKCRNIDYDEGTKFFGPIGNANFLVTHAKVHLASGRFENALEEANKATRLDSNNKEANKVLKKIRAITSSRAKGNELFKASKFTEACVAYGEGLEHDPYNSLLLCNRAACRSKLGQYEKALEDCNAALNLRPSYTKARLRRADCNAKLKRWEASIQDYEVLVKEAPENEELNKALLEAQAHLLKRQGQGRGYILTISYTTIEENSEQDD</sequence>
<dbReference type="SMART" id="SM00028">
    <property type="entry name" value="TPR"/>
    <property type="match status" value="8"/>
</dbReference>
<dbReference type="Gene3D" id="1.25.40.10">
    <property type="entry name" value="Tetratricopeptide repeat domain"/>
    <property type="match status" value="1"/>
</dbReference>
<feature type="region of interest" description="Disordered" evidence="2">
    <location>
        <begin position="115"/>
        <end position="136"/>
    </location>
</feature>
<accession>A0A4P1QZV9</accession>
<dbReference type="GO" id="GO:0005737">
    <property type="term" value="C:cytoplasm"/>
    <property type="evidence" value="ECO:0007669"/>
    <property type="project" value="TreeGrafter"/>
</dbReference>
<feature type="compositionally biased region" description="Low complexity" evidence="2">
    <location>
        <begin position="25"/>
        <end position="35"/>
    </location>
</feature>
<dbReference type="InterPro" id="IPR044534">
    <property type="entry name" value="TTL1-4"/>
</dbReference>
<dbReference type="Pfam" id="PF13174">
    <property type="entry name" value="TPR_6"/>
    <property type="match status" value="1"/>
</dbReference>
<keyword evidence="1" id="KW-0802">TPR repeat</keyword>
<protein>
    <submittedName>
        <fullName evidence="3">Uncharacterized protein</fullName>
    </submittedName>
</protein>
<evidence type="ECO:0000256" key="2">
    <source>
        <dbReference type="SAM" id="MobiDB-lite"/>
    </source>
</evidence>
<keyword evidence="4" id="KW-1185">Reference proteome</keyword>
<dbReference type="SUPFAM" id="SSF48452">
    <property type="entry name" value="TPR-like"/>
    <property type="match status" value="2"/>
</dbReference>
<evidence type="ECO:0000313" key="4">
    <source>
        <dbReference type="Proteomes" id="UP000188354"/>
    </source>
</evidence>
<dbReference type="PANTHER" id="PTHR46050:SF7">
    <property type="entry name" value="TETRATRICOPEPTIDE REPEAT (TPR)-LIKE SUPERFAMILY PROTEIN"/>
    <property type="match status" value="1"/>
</dbReference>
<dbReference type="InterPro" id="IPR019734">
    <property type="entry name" value="TPR_rpt"/>
</dbReference>
<feature type="repeat" description="TPR" evidence="1">
    <location>
        <begin position="451"/>
        <end position="484"/>
    </location>
</feature>
<gene>
    <name evidence="3" type="ORF">TanjilG_16757</name>
</gene>
<dbReference type="Proteomes" id="UP000188354">
    <property type="component" value="Chromosome LG14"/>
</dbReference>
<dbReference type="Gramene" id="OIV98430">
    <property type="protein sequence ID" value="OIV98430"/>
    <property type="gene ID" value="TanjilG_16757"/>
</dbReference>
<evidence type="ECO:0000256" key="1">
    <source>
        <dbReference type="PROSITE-ProRule" id="PRU00339"/>
    </source>
</evidence>
<dbReference type="PROSITE" id="PS50005">
    <property type="entry name" value="TPR"/>
    <property type="match status" value="3"/>
</dbReference>
<name>A0A4P1QZV9_LUPAN</name>
<dbReference type="STRING" id="3871.A0A4P1QZV9"/>
<proteinExistence type="predicted"/>
<dbReference type="Pfam" id="PF13414">
    <property type="entry name" value="TPR_11"/>
    <property type="match status" value="1"/>
</dbReference>
<dbReference type="InterPro" id="IPR011990">
    <property type="entry name" value="TPR-like_helical_dom_sf"/>
</dbReference>
<reference evidence="3 4" key="1">
    <citation type="journal article" date="2017" name="Plant Biotechnol. J.">
        <title>A comprehensive draft genome sequence for lupin (Lupinus angustifolius), an emerging health food: insights into plant-microbe interactions and legume evolution.</title>
        <authorList>
            <person name="Hane J.K."/>
            <person name="Ming Y."/>
            <person name="Kamphuis L.G."/>
            <person name="Nelson M.N."/>
            <person name="Garg G."/>
            <person name="Atkins C.A."/>
            <person name="Bayer P.E."/>
            <person name="Bravo A."/>
            <person name="Bringans S."/>
            <person name="Cannon S."/>
            <person name="Edwards D."/>
            <person name="Foley R."/>
            <person name="Gao L.L."/>
            <person name="Harrison M.J."/>
            <person name="Huang W."/>
            <person name="Hurgobin B."/>
            <person name="Li S."/>
            <person name="Liu C.W."/>
            <person name="McGrath A."/>
            <person name="Morahan G."/>
            <person name="Murray J."/>
            <person name="Weller J."/>
            <person name="Jian J."/>
            <person name="Singh K.B."/>
        </authorList>
    </citation>
    <scope>NUCLEOTIDE SEQUENCE [LARGE SCALE GENOMIC DNA]</scope>
    <source>
        <strain evidence="4">cv. Tanjil</strain>
        <tissue evidence="3">Whole plant</tissue>
    </source>
</reference>
<dbReference type="Pfam" id="PF00515">
    <property type="entry name" value="TPR_1"/>
    <property type="match status" value="1"/>
</dbReference>
<dbReference type="EMBL" id="CM007374">
    <property type="protein sequence ID" value="OIV98430.1"/>
    <property type="molecule type" value="Genomic_DNA"/>
</dbReference>
<dbReference type="PANTHER" id="PTHR46050">
    <property type="entry name" value="TPR REPEAT-CONTAINING THIOREDOXIN"/>
    <property type="match status" value="1"/>
</dbReference>
<feature type="region of interest" description="Disordered" evidence="2">
    <location>
        <begin position="25"/>
        <end position="81"/>
    </location>
</feature>
<feature type="repeat" description="TPR" evidence="1">
    <location>
        <begin position="263"/>
        <end position="296"/>
    </location>
</feature>
<dbReference type="AlphaFoldDB" id="A0A4P1QZV9"/>
<organism evidence="3 4">
    <name type="scientific">Lupinus angustifolius</name>
    <name type="common">Narrow-leaved blue lupine</name>
    <dbReference type="NCBI Taxonomy" id="3871"/>
    <lineage>
        <taxon>Eukaryota</taxon>
        <taxon>Viridiplantae</taxon>
        <taxon>Streptophyta</taxon>
        <taxon>Embryophyta</taxon>
        <taxon>Tracheophyta</taxon>
        <taxon>Spermatophyta</taxon>
        <taxon>Magnoliopsida</taxon>
        <taxon>eudicotyledons</taxon>
        <taxon>Gunneridae</taxon>
        <taxon>Pentapetalae</taxon>
        <taxon>rosids</taxon>
        <taxon>fabids</taxon>
        <taxon>Fabales</taxon>
        <taxon>Fabaceae</taxon>
        <taxon>Papilionoideae</taxon>
        <taxon>50 kb inversion clade</taxon>
        <taxon>genistoids sensu lato</taxon>
        <taxon>core genistoids</taxon>
        <taxon>Genisteae</taxon>
        <taxon>Lupinus</taxon>
    </lineage>
</organism>
<feature type="compositionally biased region" description="Polar residues" evidence="2">
    <location>
        <begin position="36"/>
        <end position="51"/>
    </location>
</feature>